<dbReference type="EMBL" id="JABFDY010000029">
    <property type="protein sequence ID" value="KAF7686440.1"/>
    <property type="molecule type" value="Genomic_DNA"/>
</dbReference>
<dbReference type="PRINTS" id="PR00503">
    <property type="entry name" value="BROMODOMAIN"/>
</dbReference>
<dbReference type="CDD" id="cd15541">
    <property type="entry name" value="PHD_TIF1_like"/>
    <property type="match status" value="1"/>
</dbReference>
<keyword evidence="13" id="KW-1185">Reference proteome</keyword>
<evidence type="ECO:0000256" key="1">
    <source>
        <dbReference type="ARBA" id="ARBA00022553"/>
    </source>
</evidence>
<evidence type="ECO:0000256" key="2">
    <source>
        <dbReference type="ARBA" id="ARBA00022723"/>
    </source>
</evidence>
<feature type="region of interest" description="Disordered" evidence="8">
    <location>
        <begin position="117"/>
        <end position="184"/>
    </location>
</feature>
<evidence type="ECO:0008006" key="14">
    <source>
        <dbReference type="Google" id="ProtNLM"/>
    </source>
</evidence>
<dbReference type="InterPro" id="IPR011011">
    <property type="entry name" value="Znf_FYVE_PHD"/>
</dbReference>
<evidence type="ECO:0000259" key="9">
    <source>
        <dbReference type="PROSITE" id="PS50014"/>
    </source>
</evidence>
<dbReference type="GO" id="GO:0008270">
    <property type="term" value="F:zinc ion binding"/>
    <property type="evidence" value="ECO:0007669"/>
    <property type="project" value="UniProtKB-KW"/>
</dbReference>
<dbReference type="Pfam" id="PF00628">
    <property type="entry name" value="PHD"/>
    <property type="match status" value="1"/>
</dbReference>
<dbReference type="InterPro" id="IPR004865">
    <property type="entry name" value="HSR_dom"/>
</dbReference>
<dbReference type="Pfam" id="PF01342">
    <property type="entry name" value="SAND"/>
    <property type="match status" value="3"/>
</dbReference>
<dbReference type="SMART" id="SM00297">
    <property type="entry name" value="BROMO"/>
    <property type="match status" value="1"/>
</dbReference>
<dbReference type="Gene3D" id="3.30.40.10">
    <property type="entry name" value="Zinc/RING finger domain, C3HC4 (zinc finger)"/>
    <property type="match status" value="2"/>
</dbReference>
<dbReference type="SMART" id="SM00249">
    <property type="entry name" value="PHD"/>
    <property type="match status" value="2"/>
</dbReference>
<dbReference type="InterPro" id="IPR001965">
    <property type="entry name" value="Znf_PHD"/>
</dbReference>
<dbReference type="GO" id="GO:0000981">
    <property type="term" value="F:DNA-binding transcription factor activity, RNA polymerase II-specific"/>
    <property type="evidence" value="ECO:0007669"/>
    <property type="project" value="TreeGrafter"/>
</dbReference>
<feature type="compositionally biased region" description="Basic and acidic residues" evidence="8">
    <location>
        <begin position="123"/>
        <end position="136"/>
    </location>
</feature>
<comment type="caution">
    <text evidence="12">The sequence shown here is derived from an EMBL/GenBank/DDBJ whole genome shotgun (WGS) entry which is preliminary data.</text>
</comment>
<evidence type="ECO:0000256" key="6">
    <source>
        <dbReference type="PROSITE-ProRule" id="PRU00035"/>
    </source>
</evidence>
<dbReference type="InterPro" id="IPR019787">
    <property type="entry name" value="Znf_PHD-finger"/>
</dbReference>
<keyword evidence="5 6" id="KW-0103">Bromodomain</keyword>
<dbReference type="Gene3D" id="1.20.920.10">
    <property type="entry name" value="Bromodomain-like"/>
    <property type="match status" value="2"/>
</dbReference>
<evidence type="ECO:0000259" key="10">
    <source>
        <dbReference type="PROSITE" id="PS50016"/>
    </source>
</evidence>
<evidence type="ECO:0000313" key="12">
    <source>
        <dbReference type="EMBL" id="KAF7686440.1"/>
    </source>
</evidence>
<keyword evidence="3 7" id="KW-0863">Zinc-finger</keyword>
<organism evidence="12 13">
    <name type="scientific">Silurus meridionalis</name>
    <name type="common">Southern catfish</name>
    <name type="synonym">Silurus soldatovi meridionalis</name>
    <dbReference type="NCBI Taxonomy" id="175797"/>
    <lineage>
        <taxon>Eukaryota</taxon>
        <taxon>Metazoa</taxon>
        <taxon>Chordata</taxon>
        <taxon>Craniata</taxon>
        <taxon>Vertebrata</taxon>
        <taxon>Euteleostomi</taxon>
        <taxon>Actinopterygii</taxon>
        <taxon>Neopterygii</taxon>
        <taxon>Teleostei</taxon>
        <taxon>Ostariophysi</taxon>
        <taxon>Siluriformes</taxon>
        <taxon>Siluridae</taxon>
        <taxon>Silurus</taxon>
    </lineage>
</organism>
<gene>
    <name evidence="12" type="ORF">HF521_015802</name>
</gene>
<keyword evidence="1" id="KW-0597">Phosphoprotein</keyword>
<evidence type="ECO:0000256" key="8">
    <source>
        <dbReference type="SAM" id="MobiDB-lite"/>
    </source>
</evidence>
<dbReference type="PROSITE" id="PS50014">
    <property type="entry name" value="BROMODOMAIN_2"/>
    <property type="match status" value="1"/>
</dbReference>
<feature type="compositionally biased region" description="Acidic residues" evidence="8">
    <location>
        <begin position="767"/>
        <end position="776"/>
    </location>
</feature>
<dbReference type="AlphaFoldDB" id="A0A8T0A6E4"/>
<evidence type="ECO:0000313" key="13">
    <source>
        <dbReference type="Proteomes" id="UP000606274"/>
    </source>
</evidence>
<evidence type="ECO:0000256" key="5">
    <source>
        <dbReference type="ARBA" id="ARBA00023117"/>
    </source>
</evidence>
<keyword evidence="4" id="KW-0862">Zinc</keyword>
<evidence type="ECO:0000259" key="11">
    <source>
        <dbReference type="PROSITE" id="PS50864"/>
    </source>
</evidence>
<evidence type="ECO:0000256" key="3">
    <source>
        <dbReference type="ARBA" id="ARBA00022771"/>
    </source>
</evidence>
<dbReference type="PANTHER" id="PTHR46386:SF1">
    <property type="entry name" value="NUCLEAR BODY PROTEIN SP140-LIKE PROTEIN"/>
    <property type="match status" value="1"/>
</dbReference>
<feature type="compositionally biased region" description="Basic and acidic residues" evidence="8">
    <location>
        <begin position="605"/>
        <end position="614"/>
    </location>
</feature>
<dbReference type="CDD" id="cd04369">
    <property type="entry name" value="Bromodomain"/>
    <property type="match status" value="1"/>
</dbReference>
<dbReference type="Gene3D" id="3.10.390.10">
    <property type="entry name" value="SAND domain-like"/>
    <property type="match status" value="3"/>
</dbReference>
<evidence type="ECO:0000256" key="7">
    <source>
        <dbReference type="PROSITE-ProRule" id="PRU00146"/>
    </source>
</evidence>
<feature type="region of interest" description="Disordered" evidence="8">
    <location>
        <begin position="583"/>
        <end position="621"/>
    </location>
</feature>
<dbReference type="PROSITE" id="PS50864">
    <property type="entry name" value="SAND"/>
    <property type="match status" value="3"/>
</dbReference>
<dbReference type="InterPro" id="IPR043563">
    <property type="entry name" value="Sp110/Sp140/Sp140L-like"/>
</dbReference>
<dbReference type="Pfam" id="PF00439">
    <property type="entry name" value="Bromodomain"/>
    <property type="match status" value="2"/>
</dbReference>
<dbReference type="InterPro" id="IPR036427">
    <property type="entry name" value="Bromodomain-like_sf"/>
</dbReference>
<dbReference type="Pfam" id="PF03172">
    <property type="entry name" value="HSR"/>
    <property type="match status" value="2"/>
</dbReference>
<dbReference type="InterPro" id="IPR000770">
    <property type="entry name" value="SAND_dom"/>
</dbReference>
<feature type="domain" description="SAND" evidence="11">
    <location>
        <begin position="209"/>
        <end position="256"/>
    </location>
</feature>
<dbReference type="SUPFAM" id="SSF47370">
    <property type="entry name" value="Bromodomain"/>
    <property type="match status" value="2"/>
</dbReference>
<feature type="domain" description="PHD-type" evidence="10">
    <location>
        <begin position="278"/>
        <end position="326"/>
    </location>
</feature>
<dbReference type="InterPro" id="IPR010919">
    <property type="entry name" value="SAND-like_dom_sf"/>
</dbReference>
<feature type="domain" description="SAND" evidence="11">
    <location>
        <begin position="775"/>
        <end position="857"/>
    </location>
</feature>
<dbReference type="SUPFAM" id="SSF57903">
    <property type="entry name" value="FYVE/PHD zinc finger"/>
    <property type="match status" value="2"/>
</dbReference>
<name>A0A8T0A6E4_SILME</name>
<feature type="domain" description="PHD-type" evidence="10">
    <location>
        <begin position="879"/>
        <end position="927"/>
    </location>
</feature>
<feature type="domain" description="SAND" evidence="11">
    <location>
        <begin position="640"/>
        <end position="718"/>
    </location>
</feature>
<dbReference type="SUPFAM" id="SSF63763">
    <property type="entry name" value="SAND domain-like"/>
    <property type="match status" value="3"/>
</dbReference>
<accession>A0A8T0A6E4</accession>
<dbReference type="GO" id="GO:0005634">
    <property type="term" value="C:nucleus"/>
    <property type="evidence" value="ECO:0007669"/>
    <property type="project" value="InterPro"/>
</dbReference>
<dbReference type="Proteomes" id="UP000606274">
    <property type="component" value="Unassembled WGS sequence"/>
</dbReference>
<protein>
    <recommendedName>
        <fullName evidence="14">Nuclear body protein SP140-like protein</fullName>
    </recommendedName>
</protein>
<reference evidence="12" key="1">
    <citation type="submission" date="2020-08" db="EMBL/GenBank/DDBJ databases">
        <title>Chromosome-level assembly of Southern catfish (Silurus meridionalis) provides insights into visual adaptation to the nocturnal and benthic lifestyles.</title>
        <authorList>
            <person name="Zhang Y."/>
            <person name="Wang D."/>
            <person name="Peng Z."/>
        </authorList>
    </citation>
    <scope>NUCLEOTIDE SEQUENCE</scope>
    <source>
        <strain evidence="12">SWU-2019-XX</strain>
        <tissue evidence="12">Muscle</tissue>
    </source>
</reference>
<evidence type="ECO:0000256" key="4">
    <source>
        <dbReference type="ARBA" id="ARBA00022833"/>
    </source>
</evidence>
<dbReference type="PANTHER" id="PTHR46386">
    <property type="entry name" value="NUCLEAR BODY PROTEIN SP140"/>
    <property type="match status" value="1"/>
</dbReference>
<sequence length="1058" mass="122575">MNFNISVLDFLPSEELIQCFHRHKTEISSHIQEPHTFISQLKDYKLVSDDLYKKVMKMKCKEKGVYQVLQQVEDNGEGCVKEFWNCVFQEHMLHKYPFLHVLQNKLCARQFMVPSKPSIEKPTGSEEKSTKQEVRGTKRKKIVEIEEEEEPGPALVSSSDHTKPIYHVESSPEGIESSDEQQKDSKMRTVYKTGYQSAVVLSVERASTKSILVEERWFTPEEFVKQGITRTDGHWERDILCHGKPLKHLVQKKILDVHPQGCRCQLCHRKKTHQEKDDDVCNICNRGQNLVNCTECSLAFHHHCHLPALQDKKPVSNWKCTFCLVKNYLDFWISMALNVALKSPVSGNLRCEYLLLHLYKDTQLMLTERNVTKLDQVKNKLQNNEYKTVKEFVQDINHIYKSSNRINTGRREIREKSRVISYKQTNSRSRIRKEESEIEKFALTLKVQKTGGIDGGEMDPLDFITNEELMKFFHCKKTEISCTEEPHTFLKQLRDHNLVPEKLYQKVIRMKCKDRRQEGVYQILDWLEKERGHCVKRFWTCVFKNLILQKYQVFRSLHNSLLDGSFRCYTALFAAEELSSSEQDSIQSMEDKANGQTNGKRKKSTEKAEEKDEPGPSSLSKCIQKKPAKRLSFNAPLKQGHKADFYKSQLPVTCGEKEGTLYREKLAKGYKNICCDGRWFSASEFEKFAGQGNGRNWKRSIYCQNTPLHKLIEDGYLQFLRPHDQKNQKIQLPVSSLEAPSPLLLHRCLLESASSAGTEGSWNEADKEGDEEEDGQPVDLSKFQGYALPVSCGSVSGVLYESRFRGSRSKSIRTEERWFSPEEFVKQEIVLTDGHWERDILCHGKTLNYLMKKKILTAHPSECHCFRCSPANLQEQDNDDVCFICNSAGIMVCCDECPRSFHLLCHLPVLDEETLGKNWMCTFCVLKTNQQLWIHMTSEGVLNSPVSGNVMHCEYLLLCLYREDALRVFTADPTKTVPRYTRVISKPMWLDQVKTKLQKNSYQIMRDFVEDIRLIFQNCRIFNEPVTSSRFGTLRHHSAFSVRHLSGIGCFRITSGRR</sequence>
<dbReference type="InterPro" id="IPR013083">
    <property type="entry name" value="Znf_RING/FYVE/PHD"/>
</dbReference>
<keyword evidence="2" id="KW-0479">Metal-binding</keyword>
<dbReference type="PROSITE" id="PS50016">
    <property type="entry name" value="ZF_PHD_2"/>
    <property type="match status" value="2"/>
</dbReference>
<dbReference type="SMART" id="SM00258">
    <property type="entry name" value="SAND"/>
    <property type="match status" value="3"/>
</dbReference>
<feature type="region of interest" description="Disordered" evidence="8">
    <location>
        <begin position="756"/>
        <end position="777"/>
    </location>
</feature>
<dbReference type="GO" id="GO:0003677">
    <property type="term" value="F:DNA binding"/>
    <property type="evidence" value="ECO:0007669"/>
    <property type="project" value="InterPro"/>
</dbReference>
<dbReference type="InterPro" id="IPR001487">
    <property type="entry name" value="Bromodomain"/>
</dbReference>
<feature type="domain" description="Bromo" evidence="9">
    <location>
        <begin position="972"/>
        <end position="1030"/>
    </location>
</feature>
<proteinExistence type="predicted"/>
<feature type="compositionally biased region" description="Polar residues" evidence="8">
    <location>
        <begin position="583"/>
        <end position="598"/>
    </location>
</feature>